<dbReference type="EMBL" id="UINC01000530">
    <property type="protein sequence ID" value="SUZ56901.1"/>
    <property type="molecule type" value="Genomic_DNA"/>
</dbReference>
<dbReference type="SMART" id="SM00564">
    <property type="entry name" value="PQQ"/>
    <property type="match status" value="4"/>
</dbReference>
<proteinExistence type="predicted"/>
<organism evidence="2">
    <name type="scientific">marine metagenome</name>
    <dbReference type="NCBI Taxonomy" id="408172"/>
    <lineage>
        <taxon>unclassified sequences</taxon>
        <taxon>metagenomes</taxon>
        <taxon>ecological metagenomes</taxon>
    </lineage>
</organism>
<dbReference type="InterPro" id="IPR002372">
    <property type="entry name" value="PQQ_rpt_dom"/>
</dbReference>
<accession>A0A381NQM6</accession>
<dbReference type="SUPFAM" id="SSF50998">
    <property type="entry name" value="Quinoprotein alcohol dehydrogenase-like"/>
    <property type="match status" value="1"/>
</dbReference>
<dbReference type="Pfam" id="PF13360">
    <property type="entry name" value="PQQ_2"/>
    <property type="match status" value="1"/>
</dbReference>
<dbReference type="InterPro" id="IPR018391">
    <property type="entry name" value="PQQ_b-propeller_rpt"/>
</dbReference>
<feature type="domain" description="Pyrrolo-quinoline quinone repeat" evidence="1">
    <location>
        <begin position="96"/>
        <end position="353"/>
    </location>
</feature>
<dbReference type="AlphaFoldDB" id="A0A381NQM6"/>
<dbReference type="InterPro" id="IPR015943">
    <property type="entry name" value="WD40/YVTN_repeat-like_dom_sf"/>
</dbReference>
<dbReference type="PANTHER" id="PTHR34512:SF30">
    <property type="entry name" value="OUTER MEMBRANE PROTEIN ASSEMBLY FACTOR BAMB"/>
    <property type="match status" value="1"/>
</dbReference>
<evidence type="ECO:0000259" key="1">
    <source>
        <dbReference type="Pfam" id="PF13360"/>
    </source>
</evidence>
<dbReference type="PANTHER" id="PTHR34512">
    <property type="entry name" value="CELL SURFACE PROTEIN"/>
    <property type="match status" value="1"/>
</dbReference>
<evidence type="ECO:0000313" key="2">
    <source>
        <dbReference type="EMBL" id="SUZ56901.1"/>
    </source>
</evidence>
<name>A0A381NQM6_9ZZZZ</name>
<reference evidence="2" key="1">
    <citation type="submission" date="2018-05" db="EMBL/GenBank/DDBJ databases">
        <authorList>
            <person name="Lanie J.A."/>
            <person name="Ng W.-L."/>
            <person name="Kazmierczak K.M."/>
            <person name="Andrzejewski T.M."/>
            <person name="Davidsen T.M."/>
            <person name="Wayne K.J."/>
            <person name="Tettelin H."/>
            <person name="Glass J.I."/>
            <person name="Rusch D."/>
            <person name="Podicherti R."/>
            <person name="Tsui H.-C.T."/>
            <person name="Winkler M.E."/>
        </authorList>
    </citation>
    <scope>NUCLEOTIDE SEQUENCE</scope>
</reference>
<gene>
    <name evidence="2" type="ORF">METZ01_LOCUS9755</name>
</gene>
<sequence>MHTQRTLTFIGALAILAAATAIDISADDWPQWRGLDRLAIWHETGIVEDLPEDLEFAWRTPIRAGYSGPAVADGRIFVTDWAEDAGSRTLDGTERALALDEQTGEVLWTHEWNTSYRMLSISYAIGPRSTPTVDGDRVYVLGATGRLFCFAVDTGAVIWEKDYVSEYGTSVPVWGIVSSPLVDGERLITVVGGEPDALVMAFDKRTGEEIWRAIQVEAEMGYAQPVIYEAGGVRQLIVWHPRALASLNPETGALYWEQPWEVSMGVTVATPVRSGDYLLVSQFFNGSLMMRLNQDRPSATELWRGQSRSELPNQTDTIHAMVTTPLIIGDYVYGVDSYGELRGLDAKTGERLWMSPDMTAQARWSTAFMVRHGDRYFVNNDEGFLILAQFTPSGYIELDRTRLIEPTGGSGSRTPHGRIEERLINWSHPAYANGHIVHRNDREIIRASLRAVDY</sequence>
<dbReference type="Gene3D" id="2.130.10.10">
    <property type="entry name" value="YVTN repeat-like/Quinoprotein amine dehydrogenase"/>
    <property type="match status" value="1"/>
</dbReference>
<protein>
    <recommendedName>
        <fullName evidence="1">Pyrrolo-quinoline quinone repeat domain-containing protein</fullName>
    </recommendedName>
</protein>
<dbReference type="InterPro" id="IPR011047">
    <property type="entry name" value="Quinoprotein_ADH-like_sf"/>
</dbReference>